<dbReference type="RefSeq" id="WP_348789295.1">
    <property type="nucleotide sequence ID" value="NZ_CP157390.1"/>
</dbReference>
<dbReference type="GO" id="GO:0047372">
    <property type="term" value="F:monoacylglycerol lipase activity"/>
    <property type="evidence" value="ECO:0007669"/>
    <property type="project" value="TreeGrafter"/>
</dbReference>
<dbReference type="InterPro" id="IPR000073">
    <property type="entry name" value="AB_hydrolase_1"/>
</dbReference>
<gene>
    <name evidence="2" type="ORF">AAME72_05825</name>
</gene>
<proteinExistence type="predicted"/>
<evidence type="ECO:0000313" key="2">
    <source>
        <dbReference type="EMBL" id="XBM49377.1"/>
    </source>
</evidence>
<dbReference type="InterPro" id="IPR000639">
    <property type="entry name" value="Epox_hydrolase-like"/>
</dbReference>
<dbReference type="AlphaFoldDB" id="A0AAU7GFB7"/>
<organism evidence="2">
    <name type="scientific">Leifsonia sp. NPDC080035</name>
    <dbReference type="NCBI Taxonomy" id="3143936"/>
    <lineage>
        <taxon>Bacteria</taxon>
        <taxon>Bacillati</taxon>
        <taxon>Actinomycetota</taxon>
        <taxon>Actinomycetes</taxon>
        <taxon>Micrococcales</taxon>
        <taxon>Microbacteriaceae</taxon>
        <taxon>Leifsonia</taxon>
    </lineage>
</organism>
<accession>A0AAU7GFB7</accession>
<keyword evidence="2" id="KW-0378">Hydrolase</keyword>
<feature type="domain" description="AB hydrolase-1" evidence="1">
    <location>
        <begin position="31"/>
        <end position="285"/>
    </location>
</feature>
<dbReference type="PRINTS" id="PR00412">
    <property type="entry name" value="EPOXHYDRLASE"/>
</dbReference>
<reference evidence="2" key="1">
    <citation type="submission" date="2024-05" db="EMBL/GenBank/DDBJ databases">
        <title>The Natural Products Discovery Center: Release of the First 8490 Sequenced Strains for Exploring Actinobacteria Biosynthetic Diversity.</title>
        <authorList>
            <person name="Kalkreuter E."/>
            <person name="Kautsar S.A."/>
            <person name="Yang D."/>
            <person name="Bader C.D."/>
            <person name="Teijaro C.N."/>
            <person name="Fluegel L."/>
            <person name="Davis C.M."/>
            <person name="Simpson J.R."/>
            <person name="Lauterbach L."/>
            <person name="Steele A.D."/>
            <person name="Gui C."/>
            <person name="Meng S."/>
            <person name="Li G."/>
            <person name="Viehrig K."/>
            <person name="Ye F."/>
            <person name="Su P."/>
            <person name="Kiefer A.F."/>
            <person name="Nichols A."/>
            <person name="Cepeda A.J."/>
            <person name="Yan W."/>
            <person name="Fan B."/>
            <person name="Jiang Y."/>
            <person name="Adhikari A."/>
            <person name="Zheng C.-J."/>
            <person name="Schuster L."/>
            <person name="Cowan T.M."/>
            <person name="Smanski M.J."/>
            <person name="Chevrette M.G."/>
            <person name="de Carvalho L.P.S."/>
            <person name="Shen B."/>
        </authorList>
    </citation>
    <scope>NUCLEOTIDE SEQUENCE</scope>
    <source>
        <strain evidence="2">NPDC080035</strain>
    </source>
</reference>
<dbReference type="Pfam" id="PF00561">
    <property type="entry name" value="Abhydrolase_1"/>
    <property type="match status" value="1"/>
</dbReference>
<protein>
    <submittedName>
        <fullName evidence="2">Alpha/beta hydrolase</fullName>
    </submittedName>
</protein>
<dbReference type="Gene3D" id="3.40.50.1820">
    <property type="entry name" value="alpha/beta hydrolase"/>
    <property type="match status" value="1"/>
</dbReference>
<name>A0AAU7GFB7_9MICO</name>
<dbReference type="SUPFAM" id="SSF53474">
    <property type="entry name" value="alpha/beta-Hydrolases"/>
    <property type="match status" value="1"/>
</dbReference>
<evidence type="ECO:0000259" key="1">
    <source>
        <dbReference type="Pfam" id="PF00561"/>
    </source>
</evidence>
<dbReference type="PANTHER" id="PTHR43798">
    <property type="entry name" value="MONOACYLGLYCEROL LIPASE"/>
    <property type="match status" value="1"/>
</dbReference>
<dbReference type="GO" id="GO:0046464">
    <property type="term" value="P:acylglycerol catabolic process"/>
    <property type="evidence" value="ECO:0007669"/>
    <property type="project" value="TreeGrafter"/>
</dbReference>
<dbReference type="PANTHER" id="PTHR43798:SF33">
    <property type="entry name" value="HYDROLASE, PUTATIVE (AFU_ORTHOLOGUE AFUA_2G14860)-RELATED"/>
    <property type="match status" value="1"/>
</dbReference>
<dbReference type="GO" id="GO:0016020">
    <property type="term" value="C:membrane"/>
    <property type="evidence" value="ECO:0007669"/>
    <property type="project" value="TreeGrafter"/>
</dbReference>
<dbReference type="InterPro" id="IPR029058">
    <property type="entry name" value="AB_hydrolase_fold"/>
</dbReference>
<dbReference type="InterPro" id="IPR050266">
    <property type="entry name" value="AB_hydrolase_sf"/>
</dbReference>
<sequence>MSRARGLGELRSIRTATLTVGYHDVGDPASPPVILLHGFPYDPLSYVDVAGELASAGRRVIVPYLRGHGPTTFLDPAAPRSGQQAALGTDVLELMDALELPEAVLAGYDWGGRAACVVAAAWPERVRGLVSVNGYLIQDIAAASHPLTPRLEAGFWYFFYFLTERGRAGLAADPRGVAEVIWRRNSPNWSFTDDELDRVARSFENPDYVDVVIHSYRHRMGFADGAEQFAELERFLATQPVIPVPTITLDGTADGNFPATDGTAAAAHFSGPREHRQVDGAGHNLPRERPHEFVRAVFDVTELQRVDSQDARRERWCHVLS</sequence>
<dbReference type="EMBL" id="CP157390">
    <property type="protein sequence ID" value="XBM49377.1"/>
    <property type="molecule type" value="Genomic_DNA"/>
</dbReference>